<gene>
    <name evidence="2" type="ORF">FAM09_10000</name>
</gene>
<comment type="caution">
    <text evidence="2">The sequence shown here is derived from an EMBL/GenBank/DDBJ whole genome shotgun (WGS) entry which is preliminary data.</text>
</comment>
<name>A0A4V6T3U3_9BACT</name>
<evidence type="ECO:0000313" key="2">
    <source>
        <dbReference type="EMBL" id="THU40196.1"/>
    </source>
</evidence>
<feature type="transmembrane region" description="Helical" evidence="1">
    <location>
        <begin position="12"/>
        <end position="33"/>
    </location>
</feature>
<sequence>MENKNKNRKPWIAIIPAMVTIMLNSLFLWGKLIDFPRGTPEGGRFAAIGVCVISISVLAITYFIFRLTRKKTLR</sequence>
<dbReference type="Proteomes" id="UP000306918">
    <property type="component" value="Unassembled WGS sequence"/>
</dbReference>
<evidence type="ECO:0000313" key="3">
    <source>
        <dbReference type="Proteomes" id="UP000306918"/>
    </source>
</evidence>
<keyword evidence="1" id="KW-1133">Transmembrane helix</keyword>
<dbReference type="RefSeq" id="WP_136576950.1">
    <property type="nucleotide sequence ID" value="NZ_STFF01000002.1"/>
</dbReference>
<keyword evidence="1" id="KW-0812">Transmembrane</keyword>
<evidence type="ECO:0000256" key="1">
    <source>
        <dbReference type="SAM" id="Phobius"/>
    </source>
</evidence>
<reference evidence="2 3" key="1">
    <citation type="submission" date="2019-04" db="EMBL/GenBank/DDBJ databases">
        <title>Niastella caeni sp. nov., isolated from activated sludge.</title>
        <authorList>
            <person name="Sheng M."/>
        </authorList>
    </citation>
    <scope>NUCLEOTIDE SEQUENCE [LARGE SCALE GENOMIC DNA]</scope>
    <source>
        <strain evidence="2 3">HX-2-15</strain>
    </source>
</reference>
<protein>
    <submittedName>
        <fullName evidence="2">Uncharacterized protein</fullName>
    </submittedName>
</protein>
<dbReference type="AlphaFoldDB" id="A0A4V6T3U3"/>
<keyword evidence="1" id="KW-0472">Membrane</keyword>
<organism evidence="2 3">
    <name type="scientific">Niastella caeni</name>
    <dbReference type="NCBI Taxonomy" id="2569763"/>
    <lineage>
        <taxon>Bacteria</taxon>
        <taxon>Pseudomonadati</taxon>
        <taxon>Bacteroidota</taxon>
        <taxon>Chitinophagia</taxon>
        <taxon>Chitinophagales</taxon>
        <taxon>Chitinophagaceae</taxon>
        <taxon>Niastella</taxon>
    </lineage>
</organism>
<keyword evidence="3" id="KW-1185">Reference proteome</keyword>
<proteinExistence type="predicted"/>
<accession>A0A4V6T3U3</accession>
<feature type="transmembrane region" description="Helical" evidence="1">
    <location>
        <begin position="45"/>
        <end position="65"/>
    </location>
</feature>
<dbReference type="EMBL" id="STFF01000002">
    <property type="protein sequence ID" value="THU40196.1"/>
    <property type="molecule type" value="Genomic_DNA"/>
</dbReference>